<evidence type="ECO:0000313" key="5">
    <source>
        <dbReference type="Proteomes" id="UP001108027"/>
    </source>
</evidence>
<dbReference type="InterPro" id="IPR052894">
    <property type="entry name" value="AsmA-related"/>
</dbReference>
<evidence type="ECO:0000256" key="1">
    <source>
        <dbReference type="SAM" id="MobiDB-lite"/>
    </source>
</evidence>
<dbReference type="Proteomes" id="UP001108027">
    <property type="component" value="Unassembled WGS sequence"/>
</dbReference>
<name>A0A9Q3UN75_9GAMM</name>
<keyword evidence="2" id="KW-0472">Membrane</keyword>
<dbReference type="EMBL" id="JAJGNA010000006">
    <property type="protein sequence ID" value="MCC4308374.1"/>
    <property type="molecule type" value="Genomic_DNA"/>
</dbReference>
<organism evidence="4 5">
    <name type="scientific">Alloalcanivorax marinus</name>
    <dbReference type="NCBI Taxonomy" id="1177169"/>
    <lineage>
        <taxon>Bacteria</taxon>
        <taxon>Pseudomonadati</taxon>
        <taxon>Pseudomonadota</taxon>
        <taxon>Gammaproteobacteria</taxon>
        <taxon>Oceanospirillales</taxon>
        <taxon>Alcanivoracaceae</taxon>
        <taxon>Alloalcanivorax</taxon>
    </lineage>
</organism>
<evidence type="ECO:0000313" key="4">
    <source>
        <dbReference type="EMBL" id="MCC4308374.1"/>
    </source>
</evidence>
<dbReference type="Pfam" id="PF05170">
    <property type="entry name" value="AsmA"/>
    <property type="match status" value="1"/>
</dbReference>
<reference evidence="4" key="1">
    <citation type="submission" date="2021-10" db="EMBL/GenBank/DDBJ databases">
        <title>The diversity and Nitrogen Metabolism of Culturable Nitrate-Utilizing Bacteria Within the Oxygen Minimum Zone of the Changjiang (Yangtze River)Estuary.</title>
        <authorList>
            <person name="Zhang D."/>
            <person name="Zheng J."/>
            <person name="Liu S."/>
            <person name="He W."/>
        </authorList>
    </citation>
    <scope>NUCLEOTIDE SEQUENCE</scope>
    <source>
        <strain evidence="4">FXH-223</strain>
    </source>
</reference>
<keyword evidence="5" id="KW-1185">Reference proteome</keyword>
<sequence length="743" mass="78716">MARAIKIVVIVLVAIVVLLAATVFVITQVIDPNDFKPQIREQALSQANLELEIPGELDWQFWPSLGVSLGRTEARLPGEEDLFAAIDSASVGVALWPLLFGNVQMDGVTLDGLELNLVETADGGNWEKIGPQDGAADEATPDQPATEQEEGGAMDIPLTIPSVAITNGQVRYRNTTDGTDIRVEHFNFNAQDVSLEEPFPMQLSLRYQDQSDVRVDLNLDTTLAADLNTNHFVLDPMTLDAQIGGLTVNPVDVHLEQKLDVNLDEDRAAITGLVLEAAGTRTTGQATVTGLTGEMKVAGQINTAPFDVNKALEAIGEQPIETRDDAALSKVALDATLAGPAGSVMADPLKVTLDGSTLSGKAGLESLDTGKIVFDLVLDKITLDGYLPPESADDESAPASTAGAGGNAGKQAGTEQLSEAELIPVESLRPLLMDGRLKINELNYETIQAKDLTVKVTANNGVLRLAQASGQTLNGSFSGSGSLDVSGKTPRINYKQQVTSMQLQPLVTLALGEDLAKGLFSLDLDFSASGNSEKALVQSAKGNATVNLADGTVRGLNLYNTLVGGVNDMLGRFQALSALIPNQESGKLPAALSEDTKIIDLTTKASLDKQVADLNSLEAKLDKGTISGNGWLNTLTQEFDLKIGMQSPELGGSKYLEGATWPLRCQGSLAGNPAKWCGPDRDGFAKIAQQAATNAAKSKLKDKLGIDAEGDTTEEVLKNAAKQKAEEKIQEELGDKLKGLFNR</sequence>
<dbReference type="GO" id="GO:0005886">
    <property type="term" value="C:plasma membrane"/>
    <property type="evidence" value="ECO:0007669"/>
    <property type="project" value="TreeGrafter"/>
</dbReference>
<dbReference type="PANTHER" id="PTHR30441:SF4">
    <property type="entry name" value="PROTEIN ASMA"/>
    <property type="match status" value="1"/>
</dbReference>
<dbReference type="AlphaFoldDB" id="A0A9Q3UN75"/>
<comment type="caution">
    <text evidence="4">The sequence shown here is derived from an EMBL/GenBank/DDBJ whole genome shotgun (WGS) entry which is preliminary data.</text>
</comment>
<dbReference type="GO" id="GO:0090313">
    <property type="term" value="P:regulation of protein targeting to membrane"/>
    <property type="evidence" value="ECO:0007669"/>
    <property type="project" value="TreeGrafter"/>
</dbReference>
<gene>
    <name evidence="4" type="ORF">LL252_07285</name>
</gene>
<protein>
    <submittedName>
        <fullName evidence="4">AsmA family protein</fullName>
    </submittedName>
</protein>
<dbReference type="InterPro" id="IPR007844">
    <property type="entry name" value="AsmA"/>
</dbReference>
<feature type="region of interest" description="Disordered" evidence="1">
    <location>
        <begin position="389"/>
        <end position="416"/>
    </location>
</feature>
<keyword evidence="2" id="KW-0812">Transmembrane</keyword>
<dbReference type="PANTHER" id="PTHR30441">
    <property type="entry name" value="DUF748 DOMAIN-CONTAINING PROTEIN"/>
    <property type="match status" value="1"/>
</dbReference>
<proteinExistence type="predicted"/>
<dbReference type="RefSeq" id="WP_228233581.1">
    <property type="nucleotide sequence ID" value="NZ_JAJGNA010000006.1"/>
</dbReference>
<evidence type="ECO:0000256" key="2">
    <source>
        <dbReference type="SAM" id="Phobius"/>
    </source>
</evidence>
<keyword evidence="2" id="KW-1133">Transmembrane helix</keyword>
<feature type="domain" description="AsmA" evidence="3">
    <location>
        <begin position="1"/>
        <end position="568"/>
    </location>
</feature>
<feature type="region of interest" description="Disordered" evidence="1">
    <location>
        <begin position="127"/>
        <end position="151"/>
    </location>
</feature>
<accession>A0A9Q3UN75</accession>
<feature type="transmembrane region" description="Helical" evidence="2">
    <location>
        <begin position="7"/>
        <end position="30"/>
    </location>
</feature>
<evidence type="ECO:0000259" key="3">
    <source>
        <dbReference type="Pfam" id="PF05170"/>
    </source>
</evidence>